<evidence type="ECO:0000313" key="3">
    <source>
        <dbReference type="EMBL" id="TWJ32436.1"/>
    </source>
</evidence>
<dbReference type="Proteomes" id="UP000319449">
    <property type="component" value="Unassembled WGS sequence"/>
</dbReference>
<proteinExistence type="predicted"/>
<feature type="domain" description="Type 4 fimbrial biogenesis protein PilX N-terminal" evidence="2">
    <location>
        <begin position="20"/>
        <end position="70"/>
    </location>
</feature>
<comment type="caution">
    <text evidence="3">The sequence shown here is derived from an EMBL/GenBank/DDBJ whole genome shotgun (WGS) entry which is preliminary data.</text>
</comment>
<dbReference type="EMBL" id="VLLN01000004">
    <property type="protein sequence ID" value="TWJ32436.1"/>
    <property type="molecule type" value="Genomic_DNA"/>
</dbReference>
<feature type="transmembrane region" description="Helical" evidence="1">
    <location>
        <begin position="21"/>
        <end position="42"/>
    </location>
</feature>
<accession>A0A562WQK5</accession>
<evidence type="ECO:0000313" key="4">
    <source>
        <dbReference type="Proteomes" id="UP000319449"/>
    </source>
</evidence>
<gene>
    <name evidence="3" type="ORF">JN12_00876</name>
</gene>
<dbReference type="Pfam" id="PF14341">
    <property type="entry name" value="PilX_N"/>
    <property type="match status" value="1"/>
</dbReference>
<dbReference type="AlphaFoldDB" id="A0A562WQK5"/>
<dbReference type="RefSeq" id="WP_145018771.1">
    <property type="nucleotide sequence ID" value="NZ_VLLN01000004.1"/>
</dbReference>
<evidence type="ECO:0000256" key="1">
    <source>
        <dbReference type="SAM" id="Phobius"/>
    </source>
</evidence>
<protein>
    <submittedName>
        <fullName evidence="3">Tfp pilus assembly protein PilX</fullName>
    </submittedName>
</protein>
<keyword evidence="1" id="KW-0812">Transmembrane</keyword>
<keyword evidence="1" id="KW-0472">Membrane</keyword>
<keyword evidence="1" id="KW-1133">Transmembrane helix</keyword>
<keyword evidence="4" id="KW-1185">Reference proteome</keyword>
<evidence type="ECO:0000259" key="2">
    <source>
        <dbReference type="Pfam" id="PF14341"/>
    </source>
</evidence>
<reference evidence="3 4" key="1">
    <citation type="submission" date="2019-07" db="EMBL/GenBank/DDBJ databases">
        <title>Genomic Encyclopedia of Archaeal and Bacterial Type Strains, Phase II (KMG-II): from individual species to whole genera.</title>
        <authorList>
            <person name="Goeker M."/>
        </authorList>
    </citation>
    <scope>NUCLEOTIDE SEQUENCE [LARGE SCALE GENOMIC DNA]</scope>
    <source>
        <strain evidence="3 4">ATCC BAA-1139</strain>
    </source>
</reference>
<sequence>MEQPRRNIGSGPLSRVDNEQGAALIIVLIMLLLLIILGTTLMTSSVTEIKVAGNYRNNLETFFAADAAVEFAETYSAIYSSLYGTGTTWPAPGQGKILDGAFAVTGTNADPYKDYNQITIPGTGDRAQVKVELVKNRGNPPPGYGFQEDAGVGGGGGFRANVFAVTVIANGPNNARTDIESGVARMVPQ</sequence>
<dbReference type="InterPro" id="IPR025746">
    <property type="entry name" value="PilX_N_dom"/>
</dbReference>
<organism evidence="3 4">
    <name type="scientific">Geobacter argillaceus</name>
    <dbReference type="NCBI Taxonomy" id="345631"/>
    <lineage>
        <taxon>Bacteria</taxon>
        <taxon>Pseudomonadati</taxon>
        <taxon>Thermodesulfobacteriota</taxon>
        <taxon>Desulfuromonadia</taxon>
        <taxon>Geobacterales</taxon>
        <taxon>Geobacteraceae</taxon>
        <taxon>Geobacter</taxon>
    </lineage>
</organism>
<name>A0A562WQK5_9BACT</name>